<dbReference type="SMART" id="SM00547">
    <property type="entry name" value="ZnF_RBZ"/>
    <property type="match status" value="2"/>
</dbReference>
<accession>A0A6G1HWQ9</accession>
<organism evidence="8 9">
    <name type="scientific">Trichodelitschia bisporula</name>
    <dbReference type="NCBI Taxonomy" id="703511"/>
    <lineage>
        <taxon>Eukaryota</taxon>
        <taxon>Fungi</taxon>
        <taxon>Dikarya</taxon>
        <taxon>Ascomycota</taxon>
        <taxon>Pezizomycotina</taxon>
        <taxon>Dothideomycetes</taxon>
        <taxon>Dothideomycetes incertae sedis</taxon>
        <taxon>Phaeotrichales</taxon>
        <taxon>Phaeotrichaceae</taxon>
        <taxon>Trichodelitschia</taxon>
    </lineage>
</organism>
<dbReference type="EMBL" id="ML996695">
    <property type="protein sequence ID" value="KAF2400374.1"/>
    <property type="molecule type" value="Genomic_DNA"/>
</dbReference>
<dbReference type="OrthoDB" id="261960at2759"/>
<dbReference type="InterPro" id="IPR013536">
    <property type="entry name" value="WLM_dom"/>
</dbReference>
<feature type="domain" description="WLM" evidence="7">
    <location>
        <begin position="2"/>
        <end position="179"/>
    </location>
</feature>
<dbReference type="PROSITE" id="PS51397">
    <property type="entry name" value="WLM"/>
    <property type="match status" value="1"/>
</dbReference>
<evidence type="ECO:0000256" key="5">
    <source>
        <dbReference type="SAM" id="MobiDB-lite"/>
    </source>
</evidence>
<dbReference type="SUPFAM" id="SSF90209">
    <property type="entry name" value="Ran binding protein zinc finger-like"/>
    <property type="match status" value="1"/>
</dbReference>
<keyword evidence="9" id="KW-1185">Reference proteome</keyword>
<keyword evidence="2 4" id="KW-0863">Zinc-finger</keyword>
<feature type="compositionally biased region" description="Basic and acidic residues" evidence="5">
    <location>
        <begin position="203"/>
        <end position="222"/>
    </location>
</feature>
<dbReference type="PANTHER" id="PTHR46622:SF1">
    <property type="entry name" value="DNA-DEPENDENT METALLOPROTEASE WSS1"/>
    <property type="match status" value="1"/>
</dbReference>
<evidence type="ECO:0000256" key="2">
    <source>
        <dbReference type="ARBA" id="ARBA00022771"/>
    </source>
</evidence>
<dbReference type="InterPro" id="IPR036443">
    <property type="entry name" value="Znf_RanBP2_sf"/>
</dbReference>
<dbReference type="Gene3D" id="2.30.30.380">
    <property type="entry name" value="Zn-finger domain of Sec23/24"/>
    <property type="match status" value="1"/>
</dbReference>
<reference evidence="8" key="1">
    <citation type="journal article" date="2020" name="Stud. Mycol.">
        <title>101 Dothideomycetes genomes: a test case for predicting lifestyles and emergence of pathogens.</title>
        <authorList>
            <person name="Haridas S."/>
            <person name="Albert R."/>
            <person name="Binder M."/>
            <person name="Bloem J."/>
            <person name="Labutti K."/>
            <person name="Salamov A."/>
            <person name="Andreopoulos B."/>
            <person name="Baker S."/>
            <person name="Barry K."/>
            <person name="Bills G."/>
            <person name="Bluhm B."/>
            <person name="Cannon C."/>
            <person name="Castanera R."/>
            <person name="Culley D."/>
            <person name="Daum C."/>
            <person name="Ezra D."/>
            <person name="Gonzalez J."/>
            <person name="Henrissat B."/>
            <person name="Kuo A."/>
            <person name="Liang C."/>
            <person name="Lipzen A."/>
            <person name="Lutzoni F."/>
            <person name="Magnuson J."/>
            <person name="Mondo S."/>
            <person name="Nolan M."/>
            <person name="Ohm R."/>
            <person name="Pangilinan J."/>
            <person name="Park H.-J."/>
            <person name="Ramirez L."/>
            <person name="Alfaro M."/>
            <person name="Sun H."/>
            <person name="Tritt A."/>
            <person name="Yoshinaga Y."/>
            <person name="Zwiers L.-H."/>
            <person name="Turgeon B."/>
            <person name="Goodwin S."/>
            <person name="Spatafora J."/>
            <person name="Crous P."/>
            <person name="Grigoriev I."/>
        </authorList>
    </citation>
    <scope>NUCLEOTIDE SEQUENCE</scope>
    <source>
        <strain evidence="8">CBS 262.69</strain>
    </source>
</reference>
<evidence type="ECO:0000259" key="7">
    <source>
        <dbReference type="PROSITE" id="PS51397"/>
    </source>
</evidence>
<feature type="domain" description="RanBP2-type" evidence="6">
    <location>
        <begin position="373"/>
        <end position="402"/>
    </location>
</feature>
<dbReference type="InterPro" id="IPR001876">
    <property type="entry name" value="Znf_RanBP2"/>
</dbReference>
<dbReference type="AlphaFoldDB" id="A0A6G1HWQ9"/>
<dbReference type="GO" id="GO:0008237">
    <property type="term" value="F:metallopeptidase activity"/>
    <property type="evidence" value="ECO:0007669"/>
    <property type="project" value="TreeGrafter"/>
</dbReference>
<keyword evidence="3" id="KW-0862">Zinc</keyword>
<dbReference type="InterPro" id="IPR053000">
    <property type="entry name" value="WSS1-like_metalloprotease"/>
</dbReference>
<dbReference type="GO" id="GO:0005634">
    <property type="term" value="C:nucleus"/>
    <property type="evidence" value="ECO:0007669"/>
    <property type="project" value="TreeGrafter"/>
</dbReference>
<evidence type="ECO:0000313" key="9">
    <source>
        <dbReference type="Proteomes" id="UP000799640"/>
    </source>
</evidence>
<dbReference type="Proteomes" id="UP000799640">
    <property type="component" value="Unassembled WGS sequence"/>
</dbReference>
<evidence type="ECO:0000313" key="8">
    <source>
        <dbReference type="EMBL" id="KAF2400374.1"/>
    </source>
</evidence>
<name>A0A6G1HWQ9_9PEZI</name>
<proteinExistence type="predicted"/>
<feature type="compositionally biased region" description="Polar residues" evidence="5">
    <location>
        <begin position="316"/>
        <end position="325"/>
    </location>
</feature>
<dbReference type="PROSITE" id="PS50199">
    <property type="entry name" value="ZF_RANBP2_2"/>
    <property type="match status" value="1"/>
</dbReference>
<dbReference type="Pfam" id="PF00641">
    <property type="entry name" value="Zn_ribbon_RanBP"/>
    <property type="match status" value="1"/>
</dbReference>
<feature type="region of interest" description="Disordered" evidence="5">
    <location>
        <begin position="402"/>
        <end position="433"/>
    </location>
</feature>
<feature type="region of interest" description="Disordered" evidence="5">
    <location>
        <begin position="203"/>
        <end position="228"/>
    </location>
</feature>
<sequence length="464" mass="51269">MAPAVDHENHFGEYVHLRSLPRSDEALLFLRKIASCVKPIMRKRGWKVGKLCEFYPDEAGLLGLNSGYGKEISLRLRHHSNSSTFLSFETVLDTMLHELSHNKFGPHDDKFHKLWQELRGEWYILQAKGWSGEGFLAPGHALGGRDVPVDELRRLARAGALDRQKAADKARLQAGVRLGGQRAPQREIHDAVALAALNRDREKRRELERQREVAKQRGDKMGDQGCGSGNRVAIRAAEDALMNGFHTKSEMDSANDAAIAAALVDLMEEEEDEKLRRERGEVDDDDDCPPEGLTWSAEHGLQAVRSKPSSSASSAYDQTLSQLSRPSKPVSRPANESDYRRPPPRTSSAPNPFVGSRAAPVDLTSDSHDSDFAPNSWQCLTCTLVNSPTAHTCNVCEAARPQARSGSRRPAPPAAPPVHRSVTESRKPAPTRPSSIGWSCHQCGNFMEAQWWTCSQCGTMKSSS</sequence>
<dbReference type="Pfam" id="PF08325">
    <property type="entry name" value="WLM"/>
    <property type="match status" value="1"/>
</dbReference>
<evidence type="ECO:0000256" key="1">
    <source>
        <dbReference type="ARBA" id="ARBA00022723"/>
    </source>
</evidence>
<feature type="region of interest" description="Disordered" evidence="5">
    <location>
        <begin position="270"/>
        <end position="369"/>
    </location>
</feature>
<dbReference type="GO" id="GO:0006281">
    <property type="term" value="P:DNA repair"/>
    <property type="evidence" value="ECO:0007669"/>
    <property type="project" value="TreeGrafter"/>
</dbReference>
<keyword evidence="1" id="KW-0479">Metal-binding</keyword>
<evidence type="ECO:0000256" key="3">
    <source>
        <dbReference type="ARBA" id="ARBA00022833"/>
    </source>
</evidence>
<gene>
    <name evidence="8" type="ORF">EJ06DRAFT_427619</name>
</gene>
<evidence type="ECO:0000259" key="6">
    <source>
        <dbReference type="PROSITE" id="PS50199"/>
    </source>
</evidence>
<protein>
    <submittedName>
        <fullName evidence="8">WLM-domain-containing protein</fullName>
    </submittedName>
</protein>
<evidence type="ECO:0000256" key="4">
    <source>
        <dbReference type="PROSITE-ProRule" id="PRU00322"/>
    </source>
</evidence>
<dbReference type="PANTHER" id="PTHR46622">
    <property type="entry name" value="DNA-DEPENDENT METALLOPROTEASE WSS1"/>
    <property type="match status" value="1"/>
</dbReference>
<dbReference type="GO" id="GO:0008270">
    <property type="term" value="F:zinc ion binding"/>
    <property type="evidence" value="ECO:0007669"/>
    <property type="project" value="UniProtKB-KW"/>
</dbReference>
<dbReference type="PROSITE" id="PS01358">
    <property type="entry name" value="ZF_RANBP2_1"/>
    <property type="match status" value="1"/>
</dbReference>